<accession>A0AAE3MF75</accession>
<sequence>MKNSLLLLILLCLWASCSQKRKVDYVVPANLKDQPEAVEVIDEMAEAVGECQAAMQKAVKFAISVEKNNTDSLSVGQGIKGAFAVSKVMLAKKHIDEAKDRAAVLSRDLSVKQILALDSVIKQMESQIGDINTDELGLSEEELARLKAGGNLEFGSMLDQTPQNQAAKDSIEAEAKYIQEQHRLHDEWMKSQGVSHETSSSSKAIETPMWVGIAFPIIVLGLIIVFFVVKLRRFMKGIKRVAGEVEYVKTKLKDKNY</sequence>
<comment type="caution">
    <text evidence="2">The sequence shown here is derived from an EMBL/GenBank/DDBJ whole genome shotgun (WGS) entry which is preliminary data.</text>
</comment>
<keyword evidence="1" id="KW-0472">Membrane</keyword>
<evidence type="ECO:0000256" key="1">
    <source>
        <dbReference type="SAM" id="Phobius"/>
    </source>
</evidence>
<dbReference type="PROSITE" id="PS51257">
    <property type="entry name" value="PROKAR_LIPOPROTEIN"/>
    <property type="match status" value="1"/>
</dbReference>
<dbReference type="Proteomes" id="UP001207408">
    <property type="component" value="Unassembled WGS sequence"/>
</dbReference>
<evidence type="ECO:0000313" key="3">
    <source>
        <dbReference type="Proteomes" id="UP001207408"/>
    </source>
</evidence>
<reference evidence="2" key="1">
    <citation type="submission" date="2022-10" db="EMBL/GenBank/DDBJ databases">
        <authorList>
            <person name="Yu W.X."/>
        </authorList>
    </citation>
    <scope>NUCLEOTIDE SEQUENCE</scope>
    <source>
        <strain evidence="2">D04</strain>
    </source>
</reference>
<keyword evidence="3" id="KW-1185">Reference proteome</keyword>
<dbReference type="AlphaFoldDB" id="A0AAE3MF75"/>
<keyword evidence="1" id="KW-0812">Transmembrane</keyword>
<organism evidence="2 3">
    <name type="scientific">Plebeiibacterium marinum</name>
    <dbReference type="NCBI Taxonomy" id="2992111"/>
    <lineage>
        <taxon>Bacteria</taxon>
        <taxon>Pseudomonadati</taxon>
        <taxon>Bacteroidota</taxon>
        <taxon>Bacteroidia</taxon>
        <taxon>Marinilabiliales</taxon>
        <taxon>Marinilabiliaceae</taxon>
        <taxon>Plebeiibacterium</taxon>
    </lineage>
</organism>
<dbReference type="RefSeq" id="WP_301199941.1">
    <property type="nucleotide sequence ID" value="NZ_JAPDPI010000025.1"/>
</dbReference>
<dbReference type="EMBL" id="JAPDPI010000025">
    <property type="protein sequence ID" value="MCW3806472.1"/>
    <property type="molecule type" value="Genomic_DNA"/>
</dbReference>
<name>A0AAE3MF75_9BACT</name>
<gene>
    <name evidence="2" type="ORF">OM074_12625</name>
</gene>
<keyword evidence="1" id="KW-1133">Transmembrane helix</keyword>
<evidence type="ECO:0000313" key="2">
    <source>
        <dbReference type="EMBL" id="MCW3806472.1"/>
    </source>
</evidence>
<proteinExistence type="predicted"/>
<feature type="transmembrane region" description="Helical" evidence="1">
    <location>
        <begin position="209"/>
        <end position="229"/>
    </location>
</feature>
<protein>
    <submittedName>
        <fullName evidence="2">Uncharacterized protein</fullName>
    </submittedName>
</protein>